<reference evidence="1 2" key="1">
    <citation type="journal article" date="2024" name="G3 (Bethesda)">
        <title>Genome assembly of Hibiscus sabdariffa L. provides insights into metabolisms of medicinal natural products.</title>
        <authorList>
            <person name="Kim T."/>
        </authorList>
    </citation>
    <scope>NUCLEOTIDE SEQUENCE [LARGE SCALE GENOMIC DNA]</scope>
    <source>
        <strain evidence="1">TK-2024</strain>
        <tissue evidence="1">Old leaves</tissue>
    </source>
</reference>
<gene>
    <name evidence="1" type="ORF">V6N11_036941</name>
</gene>
<protein>
    <submittedName>
        <fullName evidence="1">Uncharacterized protein</fullName>
    </submittedName>
</protein>
<dbReference type="EMBL" id="JBBPBN010000024">
    <property type="protein sequence ID" value="KAK9010432.1"/>
    <property type="molecule type" value="Genomic_DNA"/>
</dbReference>
<name>A0ABR2RCM0_9ROSI</name>
<evidence type="ECO:0000313" key="1">
    <source>
        <dbReference type="EMBL" id="KAK9010432.1"/>
    </source>
</evidence>
<keyword evidence="2" id="KW-1185">Reference proteome</keyword>
<accession>A0ABR2RCM0</accession>
<evidence type="ECO:0000313" key="2">
    <source>
        <dbReference type="Proteomes" id="UP001396334"/>
    </source>
</evidence>
<comment type="caution">
    <text evidence="1">The sequence shown here is derived from an EMBL/GenBank/DDBJ whole genome shotgun (WGS) entry which is preliminary data.</text>
</comment>
<proteinExistence type="predicted"/>
<dbReference type="Proteomes" id="UP001396334">
    <property type="component" value="Unassembled WGS sequence"/>
</dbReference>
<sequence length="88" mass="9757">MVVNKDIKNSWGFELLGVSEKEVLKGWLQPIPTLEGKTNLESEDSLSEDLSEVARRGVDDFERGERGGIRGVRVGTKVARSQGVREQS</sequence>
<organism evidence="1 2">
    <name type="scientific">Hibiscus sabdariffa</name>
    <name type="common">roselle</name>
    <dbReference type="NCBI Taxonomy" id="183260"/>
    <lineage>
        <taxon>Eukaryota</taxon>
        <taxon>Viridiplantae</taxon>
        <taxon>Streptophyta</taxon>
        <taxon>Embryophyta</taxon>
        <taxon>Tracheophyta</taxon>
        <taxon>Spermatophyta</taxon>
        <taxon>Magnoliopsida</taxon>
        <taxon>eudicotyledons</taxon>
        <taxon>Gunneridae</taxon>
        <taxon>Pentapetalae</taxon>
        <taxon>rosids</taxon>
        <taxon>malvids</taxon>
        <taxon>Malvales</taxon>
        <taxon>Malvaceae</taxon>
        <taxon>Malvoideae</taxon>
        <taxon>Hibiscus</taxon>
    </lineage>
</organism>